<dbReference type="AlphaFoldDB" id="G3IAW6"/>
<organism evidence="2 3">
    <name type="scientific">Cricetulus griseus</name>
    <name type="common">Chinese hamster</name>
    <name type="synonym">Cricetulus barabensis griseus</name>
    <dbReference type="NCBI Taxonomy" id="10029"/>
    <lineage>
        <taxon>Eukaryota</taxon>
        <taxon>Metazoa</taxon>
        <taxon>Chordata</taxon>
        <taxon>Craniata</taxon>
        <taxon>Vertebrata</taxon>
        <taxon>Euteleostomi</taxon>
        <taxon>Mammalia</taxon>
        <taxon>Eutheria</taxon>
        <taxon>Euarchontoglires</taxon>
        <taxon>Glires</taxon>
        <taxon>Rodentia</taxon>
        <taxon>Myomorpha</taxon>
        <taxon>Muroidea</taxon>
        <taxon>Cricetidae</taxon>
        <taxon>Cricetinae</taxon>
        <taxon>Cricetulus</taxon>
    </lineage>
</organism>
<gene>
    <name evidence="2" type="ORF">I79_020748</name>
</gene>
<protein>
    <submittedName>
        <fullName evidence="2">Uncharacterized protein</fullName>
    </submittedName>
</protein>
<dbReference type="Proteomes" id="UP000001075">
    <property type="component" value="Unassembled WGS sequence"/>
</dbReference>
<reference evidence="3" key="1">
    <citation type="journal article" date="2011" name="Nat. Biotechnol.">
        <title>The genomic sequence of the Chinese hamster ovary (CHO)-K1 cell line.</title>
        <authorList>
            <person name="Xu X."/>
            <person name="Nagarajan H."/>
            <person name="Lewis N.E."/>
            <person name="Pan S."/>
            <person name="Cai Z."/>
            <person name="Liu X."/>
            <person name="Chen W."/>
            <person name="Xie M."/>
            <person name="Wang W."/>
            <person name="Hammond S."/>
            <person name="Andersen M.R."/>
            <person name="Neff N."/>
            <person name="Passarelli B."/>
            <person name="Koh W."/>
            <person name="Fan H.C."/>
            <person name="Wang J."/>
            <person name="Gui Y."/>
            <person name="Lee K.H."/>
            <person name="Betenbaugh M.J."/>
            <person name="Quake S.R."/>
            <person name="Famili I."/>
            <person name="Palsson B.O."/>
            <person name="Wang J."/>
        </authorList>
    </citation>
    <scope>NUCLEOTIDE SEQUENCE [LARGE SCALE GENOMIC DNA]</scope>
    <source>
        <strain evidence="3">CHO K1 cell line</strain>
    </source>
</reference>
<accession>G3IAW6</accession>
<evidence type="ECO:0000313" key="3">
    <source>
        <dbReference type="Proteomes" id="UP000001075"/>
    </source>
</evidence>
<dbReference type="EMBL" id="JH001767">
    <property type="protein sequence ID" value="EGW12443.1"/>
    <property type="molecule type" value="Genomic_DNA"/>
</dbReference>
<name>G3IAW6_CRIGR</name>
<evidence type="ECO:0000256" key="1">
    <source>
        <dbReference type="SAM" id="MobiDB-lite"/>
    </source>
</evidence>
<dbReference type="InParanoid" id="G3IAW6"/>
<sequence>MTYPPRLRCSLSSSSCQPHLPASQNCKPLESQHDLKHTRSSGLSNHKTSVFPRCLWD</sequence>
<feature type="region of interest" description="Disordered" evidence="1">
    <location>
        <begin position="1"/>
        <end position="21"/>
    </location>
</feature>
<proteinExistence type="predicted"/>
<evidence type="ECO:0000313" key="2">
    <source>
        <dbReference type="EMBL" id="EGW12443.1"/>
    </source>
</evidence>
<feature type="compositionally biased region" description="Low complexity" evidence="1">
    <location>
        <begin position="1"/>
        <end position="16"/>
    </location>
</feature>